<dbReference type="CDD" id="cd16449">
    <property type="entry name" value="RING-HC"/>
    <property type="match status" value="1"/>
</dbReference>
<dbReference type="InterPro" id="IPR017907">
    <property type="entry name" value="Znf_RING_CS"/>
</dbReference>
<feature type="region of interest" description="Disordered" evidence="5">
    <location>
        <begin position="246"/>
        <end position="283"/>
    </location>
</feature>
<proteinExistence type="predicted"/>
<sequence length="494" mass="54034">MLFLKVAAFVATLCSFTLASQSNSGALWDQHNFPNPLFDFEACGRSVQSWICDPDHILTTESKNVSEGIIQLISDGGEPYQKAPCGSAGSKGFQVAVAVMKSFAPIKDRQIYISTGAGSSSLLTDNAIDSIIDNIKPMLRAEKYDQAVESALVDIGLALACKLSSRESEPHGLGVFLISGSVIASFAALLISSLRNGWKEQRRYNDCKAKLDKLKHDQSRLQGGQTYNPTSCPVCLEDFDVPALSRNQEEPSTSSQVAEQSEASGSADGTQAPTHEPLLGGGAKRQDFRLGAAASTRPTETTAQRIQRKPLTLPCKHTFCEICITEWIQQKKISCPVCRRPMDKETSTDESHRHARSQPPCHEEGDVDSDSGGAQRSQEETAGRAGGSRTQQHEEQQQHQQRGDYNHQDMVRDELLFRLLTLRRRYPQYVNDRMVRTWTEDIESGREISSSALREFQILNPAMRSELATSGSHGAHSSFGGGSSHGGGGRGSSW</sequence>
<feature type="region of interest" description="Disordered" evidence="5">
    <location>
        <begin position="465"/>
        <end position="494"/>
    </location>
</feature>
<keyword evidence="1" id="KW-0479">Metal-binding</keyword>
<feature type="compositionally biased region" description="Gly residues" evidence="5">
    <location>
        <begin position="479"/>
        <end position="494"/>
    </location>
</feature>
<dbReference type="InterPro" id="IPR007621">
    <property type="entry name" value="TPM_dom"/>
</dbReference>
<keyword evidence="2 4" id="KW-0863">Zinc-finger</keyword>
<dbReference type="AlphaFoldDB" id="A0A250X9Q3"/>
<dbReference type="PROSITE" id="PS00518">
    <property type="entry name" value="ZF_RING_1"/>
    <property type="match status" value="1"/>
</dbReference>
<dbReference type="InterPro" id="IPR001841">
    <property type="entry name" value="Znf_RING"/>
</dbReference>
<dbReference type="GO" id="GO:0005892">
    <property type="term" value="C:acetylcholine-gated channel complex"/>
    <property type="evidence" value="ECO:0007669"/>
    <property type="project" value="InterPro"/>
</dbReference>
<evidence type="ECO:0000256" key="1">
    <source>
        <dbReference type="ARBA" id="ARBA00022723"/>
    </source>
</evidence>
<dbReference type="Gene3D" id="3.30.40.10">
    <property type="entry name" value="Zinc/RING finger domain, C3HC4 (zinc finger)"/>
    <property type="match status" value="1"/>
</dbReference>
<protein>
    <recommendedName>
        <fullName evidence="8">RING-type domain-containing protein</fullName>
    </recommendedName>
</protein>
<organism evidence="9 10">
    <name type="scientific">Chlamydomonas eustigma</name>
    <dbReference type="NCBI Taxonomy" id="1157962"/>
    <lineage>
        <taxon>Eukaryota</taxon>
        <taxon>Viridiplantae</taxon>
        <taxon>Chlorophyta</taxon>
        <taxon>core chlorophytes</taxon>
        <taxon>Chlorophyceae</taxon>
        <taxon>CS clade</taxon>
        <taxon>Chlamydomonadales</taxon>
        <taxon>Chlamydomonadaceae</taxon>
        <taxon>Chlamydomonas</taxon>
    </lineage>
</organism>
<evidence type="ECO:0000313" key="10">
    <source>
        <dbReference type="Proteomes" id="UP000232323"/>
    </source>
</evidence>
<keyword evidence="6" id="KW-0472">Membrane</keyword>
<evidence type="ECO:0000313" key="9">
    <source>
        <dbReference type="EMBL" id="GAX79821.1"/>
    </source>
</evidence>
<evidence type="ECO:0000259" key="8">
    <source>
        <dbReference type="PROSITE" id="PS50089"/>
    </source>
</evidence>
<reference evidence="9 10" key="1">
    <citation type="submission" date="2017-08" db="EMBL/GenBank/DDBJ databases">
        <title>Acidophilic green algal genome provides insights into adaptation to an acidic environment.</title>
        <authorList>
            <person name="Hirooka S."/>
            <person name="Hirose Y."/>
            <person name="Kanesaki Y."/>
            <person name="Higuchi S."/>
            <person name="Fujiwara T."/>
            <person name="Onuma R."/>
            <person name="Era A."/>
            <person name="Ohbayashi R."/>
            <person name="Uzuka A."/>
            <person name="Nozaki H."/>
            <person name="Yoshikawa H."/>
            <person name="Miyagishima S.Y."/>
        </authorList>
    </citation>
    <scope>NUCLEOTIDE SEQUENCE [LARGE SCALE GENOMIC DNA]</scope>
    <source>
        <strain evidence="9 10">NIES-2499</strain>
    </source>
</reference>
<evidence type="ECO:0000256" key="7">
    <source>
        <dbReference type="SAM" id="SignalP"/>
    </source>
</evidence>
<dbReference type="Proteomes" id="UP000232323">
    <property type="component" value="Unassembled WGS sequence"/>
</dbReference>
<feature type="region of interest" description="Disordered" evidence="5">
    <location>
        <begin position="342"/>
        <end position="407"/>
    </location>
</feature>
<keyword evidence="3" id="KW-0862">Zinc</keyword>
<dbReference type="InterPro" id="IPR018957">
    <property type="entry name" value="Znf_C3HC4_RING-type"/>
</dbReference>
<dbReference type="Pfam" id="PF04536">
    <property type="entry name" value="TPM_phosphatase"/>
    <property type="match status" value="1"/>
</dbReference>
<dbReference type="Pfam" id="PF00097">
    <property type="entry name" value="zf-C3HC4"/>
    <property type="match status" value="1"/>
</dbReference>
<dbReference type="PANTHER" id="PTHR33748:SF5">
    <property type="entry name" value="GROUND-LIKE DOMAIN-CONTAINING PROTEIN"/>
    <property type="match status" value="1"/>
</dbReference>
<dbReference type="PROSITE" id="PS50089">
    <property type="entry name" value="ZF_RING_2"/>
    <property type="match status" value="1"/>
</dbReference>
<evidence type="ECO:0000256" key="2">
    <source>
        <dbReference type="ARBA" id="ARBA00022771"/>
    </source>
</evidence>
<dbReference type="Pfam" id="PF17175">
    <property type="entry name" value="MOLO1"/>
    <property type="match status" value="1"/>
</dbReference>
<comment type="caution">
    <text evidence="9">The sequence shown here is derived from an EMBL/GenBank/DDBJ whole genome shotgun (WGS) entry which is preliminary data.</text>
</comment>
<dbReference type="SUPFAM" id="SSF57850">
    <property type="entry name" value="RING/U-box"/>
    <property type="match status" value="1"/>
</dbReference>
<keyword evidence="6" id="KW-1133">Transmembrane helix</keyword>
<accession>A0A250X9Q3</accession>
<feature type="compositionally biased region" description="Basic and acidic residues" evidence="5">
    <location>
        <begin position="342"/>
        <end position="352"/>
    </location>
</feature>
<evidence type="ECO:0000256" key="4">
    <source>
        <dbReference type="PROSITE-ProRule" id="PRU00175"/>
    </source>
</evidence>
<evidence type="ECO:0000256" key="5">
    <source>
        <dbReference type="SAM" id="MobiDB-lite"/>
    </source>
</evidence>
<dbReference type="EMBL" id="BEGY01000046">
    <property type="protein sequence ID" value="GAX79821.1"/>
    <property type="molecule type" value="Genomic_DNA"/>
</dbReference>
<dbReference type="InterPro" id="IPR013083">
    <property type="entry name" value="Znf_RING/FYVE/PHD"/>
</dbReference>
<dbReference type="InterPro" id="IPR033438">
    <property type="entry name" value="MOLO1"/>
</dbReference>
<dbReference type="STRING" id="1157962.A0A250X9Q3"/>
<keyword evidence="6" id="KW-0812">Transmembrane</keyword>
<keyword evidence="10" id="KW-1185">Reference proteome</keyword>
<keyword evidence="7" id="KW-0732">Signal</keyword>
<dbReference type="OrthoDB" id="8062037at2759"/>
<feature type="chain" id="PRO_5013100755" description="RING-type domain-containing protein" evidence="7">
    <location>
        <begin position="20"/>
        <end position="494"/>
    </location>
</feature>
<feature type="compositionally biased region" description="Polar residues" evidence="5">
    <location>
        <begin position="250"/>
        <end position="273"/>
    </location>
</feature>
<feature type="signal peptide" evidence="7">
    <location>
        <begin position="1"/>
        <end position="19"/>
    </location>
</feature>
<dbReference type="GO" id="GO:0008270">
    <property type="term" value="F:zinc ion binding"/>
    <property type="evidence" value="ECO:0007669"/>
    <property type="project" value="UniProtKB-KW"/>
</dbReference>
<dbReference type="SMART" id="SM00184">
    <property type="entry name" value="RING"/>
    <property type="match status" value="1"/>
</dbReference>
<name>A0A250X9Q3_9CHLO</name>
<gene>
    <name evidence="9" type="ORF">CEUSTIGMA_g7261.t1</name>
</gene>
<evidence type="ECO:0000256" key="6">
    <source>
        <dbReference type="SAM" id="Phobius"/>
    </source>
</evidence>
<evidence type="ECO:0000256" key="3">
    <source>
        <dbReference type="ARBA" id="ARBA00022833"/>
    </source>
</evidence>
<dbReference type="PANTHER" id="PTHR33748">
    <property type="entry name" value="PROTEIN CBG04600"/>
    <property type="match status" value="1"/>
</dbReference>
<feature type="domain" description="RING-type" evidence="8">
    <location>
        <begin position="232"/>
        <end position="339"/>
    </location>
</feature>
<feature type="transmembrane region" description="Helical" evidence="6">
    <location>
        <begin position="173"/>
        <end position="194"/>
    </location>
</feature>
<feature type="compositionally biased region" description="Basic and acidic residues" evidence="5">
    <location>
        <begin position="391"/>
        <end position="407"/>
    </location>
</feature>
<dbReference type="Gene3D" id="3.10.310.50">
    <property type="match status" value="1"/>
</dbReference>